<sequence length="404" mass="43592">MDPDLPPTRIEAIDFLRGVAVLGILAINVTGFWGPSLATFSPAIPELDPGGVTWFGIAFVIFEGKMRAMFSLLFGASMVLFAQAAERHGHDPDIAQLRRLLWLALFGYLHFALLWWGDILFPYALCGLGALALRRVQPAGQIFIALSIYLFSHGIDALLSLPGLIAEQGVLGGSALPSDMAEQAGMMARISDSVGADTSILNAGFVEAVRLKLSHSALQPLEVTFGTFTETLPLMLIGMALLRSGLFTRWPTRRLAASAVGGIVVGGVPTLLCLQWLAAHDWPPRAMFAAMQAGMAVPHLLMALGYAAALLVLFPLIRNGWLGQALAAAGRCAFTNYIGTSVLMSVIFCGWGLGLGPELPRVWLPAFVLLGWSAMLVWPRHWLARYGQGPLEGLWRKLALPRRA</sequence>
<dbReference type="PANTHER" id="PTHR30590:SF2">
    <property type="entry name" value="INNER MEMBRANE PROTEIN"/>
    <property type="match status" value="1"/>
</dbReference>
<feature type="transmembrane region" description="Helical" evidence="1">
    <location>
        <begin position="337"/>
        <end position="356"/>
    </location>
</feature>
<feature type="domain" description="DUF418" evidence="2">
    <location>
        <begin position="242"/>
        <end position="399"/>
    </location>
</feature>
<protein>
    <recommendedName>
        <fullName evidence="2">DUF418 domain-containing protein</fullName>
    </recommendedName>
</protein>
<feature type="transmembrane region" description="Helical" evidence="1">
    <location>
        <begin position="255"/>
        <end position="277"/>
    </location>
</feature>
<evidence type="ECO:0000256" key="1">
    <source>
        <dbReference type="SAM" id="Phobius"/>
    </source>
</evidence>
<gene>
    <name evidence="3" type="ORF">GGQ88_000907</name>
</gene>
<dbReference type="InterPro" id="IPR007349">
    <property type="entry name" value="DUF418"/>
</dbReference>
<keyword evidence="4" id="KW-1185">Reference proteome</keyword>
<keyword evidence="1" id="KW-1133">Transmembrane helix</keyword>
<organism evidence="3 4">
    <name type="scientific">Novosphingobium hassiacum</name>
    <dbReference type="NCBI Taxonomy" id="173676"/>
    <lineage>
        <taxon>Bacteria</taxon>
        <taxon>Pseudomonadati</taxon>
        <taxon>Pseudomonadota</taxon>
        <taxon>Alphaproteobacteria</taxon>
        <taxon>Sphingomonadales</taxon>
        <taxon>Sphingomonadaceae</taxon>
        <taxon>Novosphingobium</taxon>
    </lineage>
</organism>
<dbReference type="PANTHER" id="PTHR30590">
    <property type="entry name" value="INNER MEMBRANE PROTEIN"/>
    <property type="match status" value="1"/>
</dbReference>
<feature type="transmembrane region" description="Helical" evidence="1">
    <location>
        <begin position="105"/>
        <end position="131"/>
    </location>
</feature>
<feature type="transmembrane region" description="Helical" evidence="1">
    <location>
        <begin position="297"/>
        <end position="317"/>
    </location>
</feature>
<comment type="caution">
    <text evidence="3">The sequence shown here is derived from an EMBL/GenBank/DDBJ whole genome shotgun (WGS) entry which is preliminary data.</text>
</comment>
<accession>A0A7W6EUX6</accession>
<evidence type="ECO:0000259" key="2">
    <source>
        <dbReference type="Pfam" id="PF04235"/>
    </source>
</evidence>
<keyword evidence="1" id="KW-0472">Membrane</keyword>
<evidence type="ECO:0000313" key="4">
    <source>
        <dbReference type="Proteomes" id="UP000562395"/>
    </source>
</evidence>
<dbReference type="AlphaFoldDB" id="A0A7W6EUX6"/>
<evidence type="ECO:0000313" key="3">
    <source>
        <dbReference type="EMBL" id="MBB3859667.1"/>
    </source>
</evidence>
<keyword evidence="1" id="KW-0812">Transmembrane</keyword>
<feature type="transmembrane region" description="Helical" evidence="1">
    <location>
        <begin position="143"/>
        <end position="165"/>
    </location>
</feature>
<dbReference type="EMBL" id="JACICY010000001">
    <property type="protein sequence ID" value="MBB3859667.1"/>
    <property type="molecule type" value="Genomic_DNA"/>
</dbReference>
<dbReference type="Pfam" id="PF04235">
    <property type="entry name" value="DUF418"/>
    <property type="match status" value="1"/>
</dbReference>
<dbReference type="RefSeq" id="WP_183611874.1">
    <property type="nucleotide sequence ID" value="NZ_JACICY010000001.1"/>
</dbReference>
<feature type="transmembrane region" description="Helical" evidence="1">
    <location>
        <begin position="223"/>
        <end position="243"/>
    </location>
</feature>
<name>A0A7W6EUX6_9SPHN</name>
<feature type="transmembrane region" description="Helical" evidence="1">
    <location>
        <begin position="362"/>
        <end position="378"/>
    </location>
</feature>
<feature type="transmembrane region" description="Helical" evidence="1">
    <location>
        <begin position="68"/>
        <end position="85"/>
    </location>
</feature>
<reference evidence="3 4" key="1">
    <citation type="submission" date="2020-08" db="EMBL/GenBank/DDBJ databases">
        <title>Genomic Encyclopedia of Type Strains, Phase IV (KMG-IV): sequencing the most valuable type-strain genomes for metagenomic binning, comparative biology and taxonomic classification.</title>
        <authorList>
            <person name="Goeker M."/>
        </authorList>
    </citation>
    <scope>NUCLEOTIDE SEQUENCE [LARGE SCALE GENOMIC DNA]</scope>
    <source>
        <strain evidence="3 4">DSM 14552</strain>
    </source>
</reference>
<proteinExistence type="predicted"/>
<dbReference type="InterPro" id="IPR052529">
    <property type="entry name" value="Bact_Transport_Assoc"/>
</dbReference>
<dbReference type="Proteomes" id="UP000562395">
    <property type="component" value="Unassembled WGS sequence"/>
</dbReference>
<feature type="transmembrane region" description="Helical" evidence="1">
    <location>
        <begin position="12"/>
        <end position="34"/>
    </location>
</feature>